<dbReference type="EMBL" id="FNSC01000001">
    <property type="protein sequence ID" value="SED48544.1"/>
    <property type="molecule type" value="Genomic_DNA"/>
</dbReference>
<proteinExistence type="predicted"/>
<dbReference type="STRING" id="53406.SAMN05421553_2746"/>
<protein>
    <submittedName>
        <fullName evidence="1">Uncharacterized protein</fullName>
    </submittedName>
</protein>
<reference evidence="2" key="1">
    <citation type="submission" date="2016-10" db="EMBL/GenBank/DDBJ databases">
        <authorList>
            <person name="Varghese N."/>
            <person name="Submissions S."/>
        </authorList>
    </citation>
    <scope>NUCLEOTIDE SEQUENCE [LARGE SCALE GENOMIC DNA]</scope>
    <source>
        <strain evidence="2">DSM 12111</strain>
    </source>
</reference>
<evidence type="ECO:0000313" key="1">
    <source>
        <dbReference type="EMBL" id="SED48544.1"/>
    </source>
</evidence>
<dbReference type="RefSeq" id="WP_090382060.1">
    <property type="nucleotide sequence ID" value="NZ_CP156749.1"/>
</dbReference>
<evidence type="ECO:0000313" key="2">
    <source>
        <dbReference type="Proteomes" id="UP000242849"/>
    </source>
</evidence>
<organism evidence="1 2">
    <name type="scientific">Pseudomonas anguilliseptica</name>
    <dbReference type="NCBI Taxonomy" id="53406"/>
    <lineage>
        <taxon>Bacteria</taxon>
        <taxon>Pseudomonadati</taxon>
        <taxon>Pseudomonadota</taxon>
        <taxon>Gammaproteobacteria</taxon>
        <taxon>Pseudomonadales</taxon>
        <taxon>Pseudomonadaceae</taxon>
        <taxon>Pseudomonas</taxon>
    </lineage>
</organism>
<name>A0A1H5B3B5_PSEAG</name>
<dbReference type="Proteomes" id="UP000242849">
    <property type="component" value="Unassembled WGS sequence"/>
</dbReference>
<dbReference type="AlphaFoldDB" id="A0A1H5B3B5"/>
<sequence>MASLQLVAPPVQRPMSITAPEFLPKLTEFNDLTRAVRDAGLQITAMSFLDNTITISLDSVEQLVRRFAHEVRGQRHRTRGRFTRNAVTIRGIDVVWFSLVKEQDA</sequence>
<gene>
    <name evidence="1" type="ORF">SAMN05421553_2746</name>
</gene>
<accession>A0A1H5B3B5</accession>
<dbReference type="OrthoDB" id="7002672at2"/>
<keyword evidence="2" id="KW-1185">Reference proteome</keyword>